<keyword evidence="4" id="KW-0378">Hydrolase</keyword>
<dbReference type="Proteomes" id="UP001458415">
    <property type="component" value="Unassembled WGS sequence"/>
</dbReference>
<evidence type="ECO:0000313" key="5">
    <source>
        <dbReference type="Proteomes" id="UP001458415"/>
    </source>
</evidence>
<organism evidence="4 5">
    <name type="scientific">Streptomyces carpinensis</name>
    <dbReference type="NCBI Taxonomy" id="66369"/>
    <lineage>
        <taxon>Bacteria</taxon>
        <taxon>Bacillati</taxon>
        <taxon>Actinomycetota</taxon>
        <taxon>Actinomycetes</taxon>
        <taxon>Kitasatosporales</taxon>
        <taxon>Streptomycetaceae</taxon>
        <taxon>Streptomyces</taxon>
    </lineage>
</organism>
<reference evidence="4 5" key="1">
    <citation type="submission" date="2024-06" db="EMBL/GenBank/DDBJ databases">
        <title>The Natural Products Discovery Center: Release of the First 8490 Sequenced Strains for Exploring Actinobacteria Biosynthetic Diversity.</title>
        <authorList>
            <person name="Kalkreuter E."/>
            <person name="Kautsar S.A."/>
            <person name="Yang D."/>
            <person name="Bader C.D."/>
            <person name="Teijaro C.N."/>
            <person name="Fluegel L."/>
            <person name="Davis C.M."/>
            <person name="Simpson J.R."/>
            <person name="Lauterbach L."/>
            <person name="Steele A.D."/>
            <person name="Gui C."/>
            <person name="Meng S."/>
            <person name="Li G."/>
            <person name="Viehrig K."/>
            <person name="Ye F."/>
            <person name="Su P."/>
            <person name="Kiefer A.F."/>
            <person name="Nichols A."/>
            <person name="Cepeda A.J."/>
            <person name="Yan W."/>
            <person name="Fan B."/>
            <person name="Jiang Y."/>
            <person name="Adhikari A."/>
            <person name="Zheng C.-J."/>
            <person name="Schuster L."/>
            <person name="Cowan T.M."/>
            <person name="Smanski M.J."/>
            <person name="Chevrette M.G."/>
            <person name="De Carvalho L.P.S."/>
            <person name="Shen B."/>
        </authorList>
    </citation>
    <scope>NUCLEOTIDE SEQUENCE [LARGE SCALE GENOMIC DNA]</scope>
    <source>
        <strain evidence="4 5">NPDC000634</strain>
    </source>
</reference>
<keyword evidence="5" id="KW-1185">Reference proteome</keyword>
<dbReference type="InterPro" id="IPR001466">
    <property type="entry name" value="Beta-lactam-related"/>
</dbReference>
<comment type="caution">
    <text evidence="4">The sequence shown here is derived from an EMBL/GenBank/DDBJ whole genome shotgun (WGS) entry which is preliminary data.</text>
</comment>
<feature type="region of interest" description="Disordered" evidence="1">
    <location>
        <begin position="129"/>
        <end position="150"/>
    </location>
</feature>
<keyword evidence="2" id="KW-0732">Signal</keyword>
<gene>
    <name evidence="4" type="ORF">ABT317_26390</name>
</gene>
<dbReference type="Gene3D" id="3.40.710.10">
    <property type="entry name" value="DD-peptidase/beta-lactamase superfamily"/>
    <property type="match status" value="1"/>
</dbReference>
<dbReference type="EC" id="3.1.1.103" evidence="4"/>
<accession>A0ABV1W885</accession>
<feature type="domain" description="Beta-lactamase-related" evidence="3">
    <location>
        <begin position="55"/>
        <end position="352"/>
    </location>
</feature>
<dbReference type="Pfam" id="PF00144">
    <property type="entry name" value="Beta-lactamase"/>
    <property type="match status" value="1"/>
</dbReference>
<dbReference type="InterPro" id="IPR012338">
    <property type="entry name" value="Beta-lactam/transpept-like"/>
</dbReference>
<evidence type="ECO:0000259" key="3">
    <source>
        <dbReference type="Pfam" id="PF00144"/>
    </source>
</evidence>
<dbReference type="PROSITE" id="PS51318">
    <property type="entry name" value="TAT"/>
    <property type="match status" value="1"/>
</dbReference>
<evidence type="ECO:0000256" key="2">
    <source>
        <dbReference type="SAM" id="SignalP"/>
    </source>
</evidence>
<protein>
    <submittedName>
        <fullName evidence="4">Serine hydrolase domain-containing protein</fullName>
        <ecNumber evidence="4">3.1.1.103</ecNumber>
    </submittedName>
</protein>
<dbReference type="GO" id="GO:0016787">
    <property type="term" value="F:hydrolase activity"/>
    <property type="evidence" value="ECO:0007669"/>
    <property type="project" value="UniProtKB-KW"/>
</dbReference>
<proteinExistence type="predicted"/>
<dbReference type="InterPro" id="IPR006311">
    <property type="entry name" value="TAT_signal"/>
</dbReference>
<dbReference type="PANTHER" id="PTHR46825:SF7">
    <property type="entry name" value="D-ALANYL-D-ALANINE CARBOXYPEPTIDASE"/>
    <property type="match status" value="1"/>
</dbReference>
<dbReference type="SUPFAM" id="SSF56601">
    <property type="entry name" value="beta-lactamase/transpeptidase-like"/>
    <property type="match status" value="1"/>
</dbReference>
<dbReference type="RefSeq" id="WP_086728231.1">
    <property type="nucleotide sequence ID" value="NZ_MUBM01000223.1"/>
</dbReference>
<evidence type="ECO:0000256" key="1">
    <source>
        <dbReference type="SAM" id="MobiDB-lite"/>
    </source>
</evidence>
<name>A0ABV1W885_9ACTN</name>
<evidence type="ECO:0000313" key="4">
    <source>
        <dbReference type="EMBL" id="MER6980404.1"/>
    </source>
</evidence>
<dbReference type="InterPro" id="IPR050491">
    <property type="entry name" value="AmpC-like"/>
</dbReference>
<feature type="chain" id="PRO_5045728441" evidence="2">
    <location>
        <begin position="21"/>
        <end position="366"/>
    </location>
</feature>
<sequence>MRIRRAVTTLALATTLTAGAAASMATAAPAVSASPSAAPTVQEILGHLPDDVVAGALVRQDGVSVTAGPVTADAYFRIGSVTKVFTNTVILQLVAEHRIDLNAPARKYVPDVLPQAYGHVTVRQLLDHTSGLPKPARTPDPADGPGWQLESVSPADLLHESFAAAAPPAHRREQQYNGLNSLVLGLIVEKVTGHSFTTELERRIIRPLEMSHTSLPAADDPAIPSPHAEVYLDGQDVTEQSPYPWAEGGMISTAADLDRFLTALFQGRLLPPAQQSLVFKVPNVSNAADNTNCAGKDACYSVGGLMRYQLPNGQYAWGKTGSRPGWDNGIFATRDLRHRVVYSLNPTGTGNDLPYIKALVNAGLAG</sequence>
<dbReference type="EMBL" id="JBEPCU010000544">
    <property type="protein sequence ID" value="MER6980404.1"/>
    <property type="molecule type" value="Genomic_DNA"/>
</dbReference>
<feature type="signal peptide" evidence="2">
    <location>
        <begin position="1"/>
        <end position="20"/>
    </location>
</feature>
<dbReference type="PANTHER" id="PTHR46825">
    <property type="entry name" value="D-ALANYL-D-ALANINE-CARBOXYPEPTIDASE/ENDOPEPTIDASE AMPH"/>
    <property type="match status" value="1"/>
</dbReference>